<name>A0A4S4AVV4_9RHOO</name>
<dbReference type="InterPro" id="IPR021136">
    <property type="entry name" value="Flagellar_hook_control-like_C"/>
</dbReference>
<evidence type="ECO:0000256" key="1">
    <source>
        <dbReference type="SAM" id="MobiDB-lite"/>
    </source>
</evidence>
<dbReference type="RefSeq" id="WP_136383345.1">
    <property type="nucleotide sequence ID" value="NZ_SSOD01000002.1"/>
</dbReference>
<feature type="domain" description="Flagellar hook-length control protein-like C-terminal" evidence="2">
    <location>
        <begin position="326"/>
        <end position="395"/>
    </location>
</feature>
<dbReference type="OrthoDB" id="5296742at2"/>
<dbReference type="EMBL" id="SSOD01000002">
    <property type="protein sequence ID" value="THF64154.1"/>
    <property type="molecule type" value="Genomic_DNA"/>
</dbReference>
<accession>A0A4S4AVV4</accession>
<gene>
    <name evidence="3" type="ORF">E6O51_02175</name>
</gene>
<dbReference type="Proteomes" id="UP000307956">
    <property type="component" value="Unassembled WGS sequence"/>
</dbReference>
<reference evidence="3 4" key="1">
    <citation type="submission" date="2019-04" db="EMBL/GenBank/DDBJ databases">
        <title>Azoarcus rhizosphaerae sp. nov. isolated from rhizosphere of Ficus religiosa.</title>
        <authorList>
            <person name="Lin S.-Y."/>
            <person name="Hameed A."/>
            <person name="Hsu Y.-H."/>
            <person name="Young C.-C."/>
        </authorList>
    </citation>
    <scope>NUCLEOTIDE SEQUENCE [LARGE SCALE GENOMIC DNA]</scope>
    <source>
        <strain evidence="3 4">CC-YHH848</strain>
    </source>
</reference>
<sequence length="400" mass="40885">MIPADLAGRLRLLTEASFFETEPPVPGLQRAREIQAQLPDLLAGQRFTAALQRMLPDGTFQAIVAGRQITLALQQSAKAGDTLELVVTHTTPRAVYAQLADPAAATAAAGATNAAARPELSPTGRLISFLLTGQPAAEPAALAGGKPLLAAPPAGGAVLAPLLRQALAQSGMFYEAQQARWLAGKVDTAALQNQPQGQLPPQGQAAPQAGSASAQQNAPATAQQSAAPGTPAARAADAAAAAAGQATGTGRAGGAERAAAPAAAGETVAPARLTAIPERILPVVHQQLDALATQQYVWHGQAWPGQAIEWRIEDPDGEREGDGSGDAREWHTSLHLTLPRLGGVEAHLYLGASGLALRMQAEDAKAARALLDGRPALESALEAVGLALTGMVVEVPDGTR</sequence>
<keyword evidence="3" id="KW-0969">Cilium</keyword>
<dbReference type="AlphaFoldDB" id="A0A4S4AVV4"/>
<keyword evidence="3" id="KW-0966">Cell projection</keyword>
<dbReference type="InterPro" id="IPR038610">
    <property type="entry name" value="FliK-like_C_sf"/>
</dbReference>
<organism evidence="3 4">
    <name type="scientific">Pseudothauera rhizosphaerae</name>
    <dbReference type="NCBI Taxonomy" id="2565932"/>
    <lineage>
        <taxon>Bacteria</taxon>
        <taxon>Pseudomonadati</taxon>
        <taxon>Pseudomonadota</taxon>
        <taxon>Betaproteobacteria</taxon>
        <taxon>Rhodocyclales</taxon>
        <taxon>Zoogloeaceae</taxon>
        <taxon>Pseudothauera</taxon>
    </lineage>
</organism>
<evidence type="ECO:0000313" key="4">
    <source>
        <dbReference type="Proteomes" id="UP000307956"/>
    </source>
</evidence>
<keyword evidence="4" id="KW-1185">Reference proteome</keyword>
<dbReference type="Pfam" id="PF02120">
    <property type="entry name" value="Flg_hook"/>
    <property type="match status" value="1"/>
</dbReference>
<comment type="caution">
    <text evidence="3">The sequence shown here is derived from an EMBL/GenBank/DDBJ whole genome shotgun (WGS) entry which is preliminary data.</text>
</comment>
<evidence type="ECO:0000259" key="2">
    <source>
        <dbReference type="Pfam" id="PF02120"/>
    </source>
</evidence>
<proteinExistence type="predicted"/>
<dbReference type="Gene3D" id="3.30.750.140">
    <property type="match status" value="1"/>
</dbReference>
<protein>
    <submittedName>
        <fullName evidence="3">Flagellar hook-length control protein FliK</fullName>
    </submittedName>
</protein>
<feature type="region of interest" description="Disordered" evidence="1">
    <location>
        <begin position="193"/>
        <end position="238"/>
    </location>
</feature>
<keyword evidence="3" id="KW-0282">Flagellum</keyword>
<evidence type="ECO:0000313" key="3">
    <source>
        <dbReference type="EMBL" id="THF64154.1"/>
    </source>
</evidence>